<feature type="compositionally biased region" description="Polar residues" evidence="1">
    <location>
        <begin position="129"/>
        <end position="138"/>
    </location>
</feature>
<name>A0ABU7DHS0_9TELE</name>
<reference evidence="2 3" key="1">
    <citation type="submission" date="2021-06" db="EMBL/GenBank/DDBJ databases">
        <authorList>
            <person name="Palmer J.M."/>
        </authorList>
    </citation>
    <scope>NUCLEOTIDE SEQUENCE [LARGE SCALE GENOMIC DNA]</scope>
    <source>
        <strain evidence="2 3">CL_MEX2019</strain>
        <tissue evidence="2">Muscle</tissue>
    </source>
</reference>
<comment type="caution">
    <text evidence="2">The sequence shown here is derived from an EMBL/GenBank/DDBJ whole genome shotgun (WGS) entry which is preliminary data.</text>
</comment>
<proteinExistence type="predicted"/>
<dbReference type="EMBL" id="JAHUTJ010024871">
    <property type="protein sequence ID" value="MED6273369.1"/>
    <property type="molecule type" value="Genomic_DNA"/>
</dbReference>
<keyword evidence="3" id="KW-1185">Reference proteome</keyword>
<sequence length="156" mass="17345">MTAERNISLSNWPGTALYICVRVCPCGCMHVCLDIQAAFEQPLHQRLVLLHRQCQLASGQQPLQWSYGQPHPCGRISDKKHTQPLSDSQRTRFLWTDRAANSTEKLPLPQTATGGQAHARLSCVRQMSPDESQGQSKAPKSPRRAPACFSLSLILL</sequence>
<protein>
    <submittedName>
        <fullName evidence="2">Uncharacterized protein</fullName>
    </submittedName>
</protein>
<evidence type="ECO:0000313" key="2">
    <source>
        <dbReference type="EMBL" id="MED6273369.1"/>
    </source>
</evidence>
<evidence type="ECO:0000313" key="3">
    <source>
        <dbReference type="Proteomes" id="UP001352852"/>
    </source>
</evidence>
<accession>A0ABU7DHS0</accession>
<gene>
    <name evidence="2" type="ORF">CHARACLAT_005647</name>
</gene>
<dbReference type="Proteomes" id="UP001352852">
    <property type="component" value="Unassembled WGS sequence"/>
</dbReference>
<feature type="region of interest" description="Disordered" evidence="1">
    <location>
        <begin position="126"/>
        <end position="145"/>
    </location>
</feature>
<organism evidence="2 3">
    <name type="scientific">Characodon lateralis</name>
    <dbReference type="NCBI Taxonomy" id="208331"/>
    <lineage>
        <taxon>Eukaryota</taxon>
        <taxon>Metazoa</taxon>
        <taxon>Chordata</taxon>
        <taxon>Craniata</taxon>
        <taxon>Vertebrata</taxon>
        <taxon>Euteleostomi</taxon>
        <taxon>Actinopterygii</taxon>
        <taxon>Neopterygii</taxon>
        <taxon>Teleostei</taxon>
        <taxon>Neoteleostei</taxon>
        <taxon>Acanthomorphata</taxon>
        <taxon>Ovalentaria</taxon>
        <taxon>Atherinomorphae</taxon>
        <taxon>Cyprinodontiformes</taxon>
        <taxon>Goodeidae</taxon>
        <taxon>Characodon</taxon>
    </lineage>
</organism>
<evidence type="ECO:0000256" key="1">
    <source>
        <dbReference type="SAM" id="MobiDB-lite"/>
    </source>
</evidence>